<dbReference type="AlphaFoldDB" id="A0ABD1SD87"/>
<organism evidence="3 4">
    <name type="scientific">Abeliophyllum distichum</name>
    <dbReference type="NCBI Taxonomy" id="126358"/>
    <lineage>
        <taxon>Eukaryota</taxon>
        <taxon>Viridiplantae</taxon>
        <taxon>Streptophyta</taxon>
        <taxon>Embryophyta</taxon>
        <taxon>Tracheophyta</taxon>
        <taxon>Spermatophyta</taxon>
        <taxon>Magnoliopsida</taxon>
        <taxon>eudicotyledons</taxon>
        <taxon>Gunneridae</taxon>
        <taxon>Pentapetalae</taxon>
        <taxon>asterids</taxon>
        <taxon>lamiids</taxon>
        <taxon>Lamiales</taxon>
        <taxon>Oleaceae</taxon>
        <taxon>Forsythieae</taxon>
        <taxon>Abeliophyllum</taxon>
    </lineage>
</organism>
<dbReference type="InterPro" id="IPR058610">
    <property type="entry name" value="WIT1_2_N"/>
</dbReference>
<dbReference type="PANTHER" id="PTHR43049:SF1">
    <property type="entry name" value="EARLY ENDOSOME ANTIGEN"/>
    <property type="match status" value="1"/>
</dbReference>
<accession>A0ABD1SD87</accession>
<reference evidence="4" key="1">
    <citation type="submission" date="2024-07" db="EMBL/GenBank/DDBJ databases">
        <title>Two chromosome-level genome assemblies of Korean endemic species Abeliophyllum distichum and Forsythia ovata (Oleaceae).</title>
        <authorList>
            <person name="Jang H."/>
        </authorList>
    </citation>
    <scope>NUCLEOTIDE SEQUENCE [LARGE SCALE GENOMIC DNA]</scope>
</reference>
<evidence type="ECO:0000256" key="1">
    <source>
        <dbReference type="SAM" id="Coils"/>
    </source>
</evidence>
<keyword evidence="1" id="KW-0175">Coiled coil</keyword>
<sequence>MKSCLQRSSIRKVERNMKSLNLVTKKLQKQIAETDERYGVQIKTLQETLQAQEEKDRELTNVKEAFNGLSLEVNSSRKKMDELELELQTSAGESLKFEELHKEIGLHAESETKRALEFKRLLEFAESSAKEMEDQMACVQLELKSLYEKIAENQKVEEALKNTTAKLSTVQGELDLSKSKCKKWSRG</sequence>
<keyword evidence="4" id="KW-1185">Reference proteome</keyword>
<comment type="caution">
    <text evidence="3">The sequence shown here is derived from an EMBL/GenBank/DDBJ whole genome shotgun (WGS) entry which is preliminary data.</text>
</comment>
<proteinExistence type="predicted"/>
<gene>
    <name evidence="3" type="ORF">Adt_23303</name>
</gene>
<evidence type="ECO:0000259" key="2">
    <source>
        <dbReference type="Pfam" id="PF26581"/>
    </source>
</evidence>
<dbReference type="Pfam" id="PF26581">
    <property type="entry name" value="WIT1_2_N"/>
    <property type="match status" value="1"/>
</dbReference>
<feature type="coiled-coil region" evidence="1">
    <location>
        <begin position="10"/>
        <end position="173"/>
    </location>
</feature>
<evidence type="ECO:0000313" key="4">
    <source>
        <dbReference type="Proteomes" id="UP001604336"/>
    </source>
</evidence>
<evidence type="ECO:0000313" key="3">
    <source>
        <dbReference type="EMBL" id="KAL2497753.1"/>
    </source>
</evidence>
<dbReference type="EMBL" id="JBFOLK010000007">
    <property type="protein sequence ID" value="KAL2497753.1"/>
    <property type="molecule type" value="Genomic_DNA"/>
</dbReference>
<dbReference type="PANTHER" id="PTHR43049">
    <property type="entry name" value="EARLY ENDOSOME ANTIGEN"/>
    <property type="match status" value="1"/>
</dbReference>
<dbReference type="Proteomes" id="UP001604336">
    <property type="component" value="Unassembled WGS sequence"/>
</dbReference>
<name>A0ABD1SD87_9LAMI</name>
<feature type="domain" description="WIT1/2 N-terminal helical bundle" evidence="2">
    <location>
        <begin position="60"/>
        <end position="179"/>
    </location>
</feature>
<protein>
    <submittedName>
        <fullName evidence="3">Prefoldin</fullName>
    </submittedName>
</protein>